<dbReference type="Pfam" id="PF20222">
    <property type="entry name" value="DUF6581"/>
    <property type="match status" value="1"/>
</dbReference>
<comment type="subcellular location">
    <subcellularLocation>
        <location evidence="1">Nucleus</location>
    </subcellularLocation>
</comment>
<dbReference type="GO" id="GO:0003677">
    <property type="term" value="F:DNA binding"/>
    <property type="evidence" value="ECO:0007669"/>
    <property type="project" value="UniProtKB-KW"/>
</dbReference>
<reference evidence="10 11" key="1">
    <citation type="submission" date="2020-11" db="EMBL/GenBank/DDBJ databases">
        <title>Kefir isolates.</title>
        <authorList>
            <person name="Marcisauskas S."/>
            <person name="Kim Y."/>
            <person name="Blasche S."/>
        </authorList>
    </citation>
    <scope>NUCLEOTIDE SEQUENCE [LARGE SCALE GENOMIC DNA]</scope>
    <source>
        <strain evidence="10 11">OG2</strain>
    </source>
</reference>
<dbReference type="GO" id="GO:0005634">
    <property type="term" value="C:nucleus"/>
    <property type="evidence" value="ECO:0007669"/>
    <property type="project" value="UniProtKB-SubCell"/>
</dbReference>
<keyword evidence="10" id="KW-0648">Protein biosynthesis</keyword>
<feature type="domain" description="Transcription factor tau subunit sfc3/Tfc3 C-terminal" evidence="8">
    <location>
        <begin position="761"/>
        <end position="1139"/>
    </location>
</feature>
<evidence type="ECO:0000256" key="1">
    <source>
        <dbReference type="ARBA" id="ARBA00004123"/>
    </source>
</evidence>
<comment type="caution">
    <text evidence="10">The sequence shown here is derived from an EMBL/GenBank/DDBJ whole genome shotgun (WGS) entry which is preliminary data.</text>
</comment>
<feature type="region of interest" description="Disordered" evidence="6">
    <location>
        <begin position="684"/>
        <end position="730"/>
    </location>
</feature>
<feature type="compositionally biased region" description="Acidic residues" evidence="6">
    <location>
        <begin position="277"/>
        <end position="307"/>
    </location>
</feature>
<evidence type="ECO:0000259" key="7">
    <source>
        <dbReference type="Pfam" id="PF04182"/>
    </source>
</evidence>
<protein>
    <submittedName>
        <fullName evidence="10">RNA polymerase III transcription initiation factor complex subunit</fullName>
    </submittedName>
</protein>
<evidence type="ECO:0000259" key="9">
    <source>
        <dbReference type="Pfam" id="PF21552"/>
    </source>
</evidence>
<dbReference type="InterPro" id="IPR007309">
    <property type="entry name" value="TFIIIC_Bblock-bd"/>
</dbReference>
<evidence type="ECO:0000256" key="2">
    <source>
        <dbReference type="ARBA" id="ARBA00022553"/>
    </source>
</evidence>
<dbReference type="InterPro" id="IPR035625">
    <property type="entry name" value="Tfc3-like_eWH"/>
</dbReference>
<evidence type="ECO:0000256" key="5">
    <source>
        <dbReference type="ARBA" id="ARBA00023242"/>
    </source>
</evidence>
<feature type="region of interest" description="Disordered" evidence="6">
    <location>
        <begin position="485"/>
        <end position="514"/>
    </location>
</feature>
<dbReference type="Proteomes" id="UP000750334">
    <property type="component" value="Unassembled WGS sequence"/>
</dbReference>
<dbReference type="Pfam" id="PF21552">
    <property type="entry name" value="WHD_TFC3"/>
    <property type="match status" value="1"/>
</dbReference>
<dbReference type="InterPro" id="IPR044210">
    <property type="entry name" value="Tfc3-like"/>
</dbReference>
<evidence type="ECO:0000313" key="11">
    <source>
        <dbReference type="Proteomes" id="UP000750334"/>
    </source>
</evidence>
<name>A0A9P7B551_MAUEX</name>
<feature type="compositionally biased region" description="Basic and acidic residues" evidence="6">
    <location>
        <begin position="501"/>
        <end position="514"/>
    </location>
</feature>
<keyword evidence="4" id="KW-0804">Transcription</keyword>
<dbReference type="EMBL" id="PUHR01000208">
    <property type="protein sequence ID" value="KAG0658604.1"/>
    <property type="molecule type" value="Genomic_DNA"/>
</dbReference>
<feature type="domain" description="B-block binding subunit of TFIIIC" evidence="7">
    <location>
        <begin position="112"/>
        <end position="176"/>
    </location>
</feature>
<dbReference type="GO" id="GO:0003743">
    <property type="term" value="F:translation initiation factor activity"/>
    <property type="evidence" value="ECO:0007669"/>
    <property type="project" value="UniProtKB-KW"/>
</dbReference>
<dbReference type="PANTHER" id="PTHR15180:SF1">
    <property type="entry name" value="GENERAL TRANSCRIPTION FACTOR 3C POLYPEPTIDE 1"/>
    <property type="match status" value="1"/>
</dbReference>
<dbReference type="GO" id="GO:0000127">
    <property type="term" value="C:transcription factor TFIIIC complex"/>
    <property type="evidence" value="ECO:0007669"/>
    <property type="project" value="InterPro"/>
</dbReference>
<keyword evidence="10" id="KW-0396">Initiation factor</keyword>
<dbReference type="CDD" id="cd16169">
    <property type="entry name" value="Tau138_eWH"/>
    <property type="match status" value="1"/>
</dbReference>
<keyword evidence="3" id="KW-0238">DNA-binding</keyword>
<evidence type="ECO:0000256" key="4">
    <source>
        <dbReference type="ARBA" id="ARBA00023163"/>
    </source>
</evidence>
<keyword evidence="5" id="KW-0539">Nucleus</keyword>
<proteinExistence type="predicted"/>
<dbReference type="PANTHER" id="PTHR15180">
    <property type="entry name" value="GENERAL TRANSCRIPTION FACTOR 3C POLYPEPTIDE 1"/>
    <property type="match status" value="1"/>
</dbReference>
<dbReference type="InterPro" id="IPR046488">
    <property type="entry name" value="Sfc3/Tfc3_C"/>
</dbReference>
<dbReference type="InterPro" id="IPR049543">
    <property type="entry name" value="WHD_TFC3"/>
</dbReference>
<feature type="domain" description="Transcription factor tau 138 kDa subunit extended winged helix" evidence="9">
    <location>
        <begin position="563"/>
        <end position="653"/>
    </location>
</feature>
<gene>
    <name evidence="10" type="primary">TFC3</name>
    <name evidence="10" type="ORF">C6P45_002098</name>
</gene>
<feature type="compositionally biased region" description="Basic residues" evidence="6">
    <location>
        <begin position="491"/>
        <end position="500"/>
    </location>
</feature>
<dbReference type="GO" id="GO:0042791">
    <property type="term" value="P:5S class rRNA transcription by RNA polymerase III"/>
    <property type="evidence" value="ECO:0007669"/>
    <property type="project" value="TreeGrafter"/>
</dbReference>
<evidence type="ECO:0000313" key="10">
    <source>
        <dbReference type="EMBL" id="KAG0658604.1"/>
    </source>
</evidence>
<dbReference type="OrthoDB" id="68020at2759"/>
<dbReference type="AlphaFoldDB" id="A0A9P7B551"/>
<organism evidence="10 11">
    <name type="scientific">Maudiozyma exigua</name>
    <name type="common">Yeast</name>
    <name type="synonym">Kazachstania exigua</name>
    <dbReference type="NCBI Taxonomy" id="34358"/>
    <lineage>
        <taxon>Eukaryota</taxon>
        <taxon>Fungi</taxon>
        <taxon>Dikarya</taxon>
        <taxon>Ascomycota</taxon>
        <taxon>Saccharomycotina</taxon>
        <taxon>Saccharomycetes</taxon>
        <taxon>Saccharomycetales</taxon>
        <taxon>Saccharomycetaceae</taxon>
        <taxon>Maudiozyma</taxon>
    </lineage>
</organism>
<keyword evidence="2" id="KW-0597">Phosphoprotein</keyword>
<dbReference type="Pfam" id="PF04182">
    <property type="entry name" value="B-block_TFIIIC"/>
    <property type="match status" value="1"/>
</dbReference>
<evidence type="ECO:0000256" key="3">
    <source>
        <dbReference type="ARBA" id="ARBA00023125"/>
    </source>
</evidence>
<keyword evidence="11" id="KW-1185">Reference proteome</keyword>
<evidence type="ECO:0000256" key="6">
    <source>
        <dbReference type="SAM" id="MobiDB-lite"/>
    </source>
</evidence>
<feature type="region of interest" description="Disordered" evidence="6">
    <location>
        <begin position="270"/>
        <end position="308"/>
    </location>
</feature>
<accession>A0A9P7B551</accession>
<sequence>MAAMSSTIYPDELVSKLLEEIAYNKGEIKLTQLWDIAKTFVNTEDELIRGFVFLSLISNSDIIIHQDKKEIKKPTSYADVKEIEDTISIALSEDKLWTILTGYTKKESSIGDFAFALLLEIAKAKEKGINTMFLVKATNQDPRSITGRLKKLDAIVVTKQVIYKGHLMKEVTMRKFQNDQPETKTYVNMRQHLGTIVDIVKKSKNGIREIGDLRRELKFDKEKRLIKAFNGAMRYLSLRGSIQKIMVISPKNPNIKVRCVKYLQDYTEENKSNTSNDLDDTSDDDDDMVDGEDDGNVTRQEEDDSENNDYVSAASILQDQGIIVEDKDQANIQELQLNRFFPLQSQTYDLAAGTGINGISTMKASNILVGRDFKKSFAKGLEYYAQTAGKTKLDESSMNLLKIYDFEGKKKFYRLFTEENFKKMTDPTNPYKPPHLSALKVQKQSLEKLNKKNFVPLNNTVRYGRDADGNEVFFWHGTDMSSLTAREVKKAPKSNKKKRNEKGNIAEEDTPKPKRIKQIEVPEVIKQIGEKENEYLVELTEPKDKVIATGKRGLQVDGFFATSLKSIKRQRALLDVLSKMGGVAYMGEHLYDELSKALDSNTVVDKKTVHTDVGLLTSSRKLLVRRIPDSKRKLVYLPGLSEDDLDAYMNKEKNKKKNYLFSSTLHTSDLYFFDKSAKEHFNRTTKSVQRLRAFQNKSKEGGKIKEKPSEKPPRKPRKIKNKDSNGQTRKRKASLFAELSNGIHNKENHKQKVNTKKLTFHVGKKAGLEALIMAVVITKSITNEIQWDKISLLFPKNSLDNLKKKWTARRVRMGHSGWKAHVDKWQRILVQAIKNETVSLQDAENVNLPILIPLWISFEENKNSTSASLYRDYDTNIKRYTFVKESPQHYSQMGLMMSSMVQRETFLLKSTFVYHTSPVEKSEESKVHEEENVKTVIRSILIDKSETGKDEIELLKSIPKEELDRIVLDMAKSKQIILRGTKLEASPLIVEMLESKGSYTQFSNAIEYTDKVNELLSSENGIIINQEISDVAAWQLIDLVQQRKVSLHVIPVERAIGNFHYTTRTFEIETLTPPLICRANKSKLPLSTPITQVAVPLGAPYSALWIDSKGQLRENVWKHVVAFVMTETLFSPGILINRLVTCSYNLLSERELQDVCDWLAKKGLLEKVPFHGFIVTPKWYKLLM</sequence>
<feature type="compositionally biased region" description="Basic and acidic residues" evidence="6">
    <location>
        <begin position="697"/>
        <end position="713"/>
    </location>
</feature>
<dbReference type="GO" id="GO:0006384">
    <property type="term" value="P:transcription initiation at RNA polymerase III promoter"/>
    <property type="evidence" value="ECO:0007669"/>
    <property type="project" value="InterPro"/>
</dbReference>
<evidence type="ECO:0000259" key="8">
    <source>
        <dbReference type="Pfam" id="PF20222"/>
    </source>
</evidence>